<comment type="caution">
    <text evidence="1">The sequence shown here is derived from an EMBL/GenBank/DDBJ whole genome shotgun (WGS) entry which is preliminary data.</text>
</comment>
<dbReference type="Pfam" id="PF02945">
    <property type="entry name" value="Endonuclease_7"/>
    <property type="match status" value="1"/>
</dbReference>
<dbReference type="EMBL" id="JAJAGO010000006">
    <property type="protein sequence ID" value="MCT2591142.1"/>
    <property type="molecule type" value="Genomic_DNA"/>
</dbReference>
<organism evidence="1 2">
    <name type="scientific">Streptomyces gossypii</name>
    <dbReference type="NCBI Taxonomy" id="2883101"/>
    <lineage>
        <taxon>Bacteria</taxon>
        <taxon>Bacillati</taxon>
        <taxon>Actinomycetota</taxon>
        <taxon>Actinomycetes</taxon>
        <taxon>Kitasatosporales</taxon>
        <taxon>Streptomycetaceae</taxon>
        <taxon>Streptomyces</taxon>
    </lineage>
</organism>
<proteinExistence type="predicted"/>
<keyword evidence="2" id="KW-1185">Reference proteome</keyword>
<sequence>MALRSTLWAKYRLSLEAYRAMLAEQGGACAICKVGAPTDIRTNRFHVDHDHACCPGKKSCGKCIRGLLCHACNTALGNFRDDPQRLSTAIAYLTNGKGTRT</sequence>
<gene>
    <name evidence="1" type="ORF">LHJ74_14705</name>
</gene>
<accession>A0ABT2JTE2</accession>
<evidence type="ECO:0000313" key="2">
    <source>
        <dbReference type="Proteomes" id="UP001156389"/>
    </source>
</evidence>
<dbReference type="GO" id="GO:0004519">
    <property type="term" value="F:endonuclease activity"/>
    <property type="evidence" value="ECO:0007669"/>
    <property type="project" value="UniProtKB-KW"/>
</dbReference>
<dbReference type="Proteomes" id="UP001156389">
    <property type="component" value="Unassembled WGS sequence"/>
</dbReference>
<dbReference type="InterPro" id="IPR038563">
    <property type="entry name" value="Endonuclease_7_sf"/>
</dbReference>
<dbReference type="RefSeq" id="WP_260218469.1">
    <property type="nucleotide sequence ID" value="NZ_JAJAGO010000006.1"/>
</dbReference>
<dbReference type="Gene3D" id="3.40.1800.10">
    <property type="entry name" value="His-Me finger endonucleases"/>
    <property type="match status" value="1"/>
</dbReference>
<protein>
    <submittedName>
        <fullName evidence="1">Endonuclease VII domain-containing protein</fullName>
    </submittedName>
</protein>
<dbReference type="InterPro" id="IPR044925">
    <property type="entry name" value="His-Me_finger_sf"/>
</dbReference>
<reference evidence="1 2" key="1">
    <citation type="submission" date="2021-10" db="EMBL/GenBank/DDBJ databases">
        <title>Streptomyces gossypii sp. nov., isolated from soil collected from cotton field.</title>
        <authorList>
            <person name="Ge X."/>
            <person name="Chen X."/>
            <person name="Liu W."/>
        </authorList>
    </citation>
    <scope>NUCLEOTIDE SEQUENCE [LARGE SCALE GENOMIC DNA]</scope>
    <source>
        <strain evidence="1 2">N2-109</strain>
    </source>
</reference>
<name>A0ABT2JTE2_9ACTN</name>
<dbReference type="SUPFAM" id="SSF54060">
    <property type="entry name" value="His-Me finger endonucleases"/>
    <property type="match status" value="1"/>
</dbReference>
<keyword evidence="1" id="KW-0255">Endonuclease</keyword>
<keyword evidence="1" id="KW-0540">Nuclease</keyword>
<keyword evidence="1" id="KW-0378">Hydrolase</keyword>
<evidence type="ECO:0000313" key="1">
    <source>
        <dbReference type="EMBL" id="MCT2591142.1"/>
    </source>
</evidence>
<dbReference type="InterPro" id="IPR004211">
    <property type="entry name" value="Endonuclease_7"/>
</dbReference>